<dbReference type="GO" id="GO:0006430">
    <property type="term" value="P:lysyl-tRNA aminoacylation"/>
    <property type="evidence" value="ECO:0007669"/>
    <property type="project" value="InterPro"/>
</dbReference>
<keyword evidence="2" id="KW-0436">Ligase</keyword>
<name>A0A2M8G3F9_9BACT</name>
<comment type="caution">
    <text evidence="2">The sequence shown here is derived from an EMBL/GenBank/DDBJ whole genome shotgun (WGS) entry which is preliminary data.</text>
</comment>
<dbReference type="SUPFAM" id="SSF52374">
    <property type="entry name" value="Nucleotidylyl transferase"/>
    <property type="match status" value="1"/>
</dbReference>
<dbReference type="PANTHER" id="PTHR37940:SF1">
    <property type="entry name" value="LYSINE--TRNA LIGASE"/>
    <property type="match status" value="1"/>
</dbReference>
<dbReference type="GO" id="GO:0005737">
    <property type="term" value="C:cytoplasm"/>
    <property type="evidence" value="ECO:0007669"/>
    <property type="project" value="InterPro"/>
</dbReference>
<evidence type="ECO:0000256" key="1">
    <source>
        <dbReference type="ARBA" id="ARBA00022490"/>
    </source>
</evidence>
<dbReference type="NCBIfam" id="TIGR00467">
    <property type="entry name" value="lysS_arch"/>
    <property type="match status" value="1"/>
</dbReference>
<dbReference type="InterPro" id="IPR002904">
    <property type="entry name" value="Lys-tRNA-ligase"/>
</dbReference>
<accession>A0A2M8G3F9</accession>
<gene>
    <name evidence="2" type="primary">lysS</name>
    <name evidence="2" type="ORF">CO018_03210</name>
</gene>
<keyword evidence="1" id="KW-0963">Cytoplasm</keyword>
<dbReference type="GO" id="GO:0005524">
    <property type="term" value="F:ATP binding"/>
    <property type="evidence" value="ECO:0007669"/>
    <property type="project" value="InterPro"/>
</dbReference>
<protein>
    <submittedName>
        <fullName evidence="2">Lysine--tRNA ligase</fullName>
    </submittedName>
</protein>
<evidence type="ECO:0000313" key="3">
    <source>
        <dbReference type="Proteomes" id="UP000229739"/>
    </source>
</evidence>
<dbReference type="PANTHER" id="PTHR37940">
    <property type="entry name" value="LYSINE--TRNA LIGASE"/>
    <property type="match status" value="1"/>
</dbReference>
<dbReference type="EMBL" id="PFQV01000057">
    <property type="protein sequence ID" value="PJC66186.1"/>
    <property type="molecule type" value="Genomic_DNA"/>
</dbReference>
<dbReference type="Pfam" id="PF01921">
    <property type="entry name" value="tRNA-synt_1f"/>
    <property type="match status" value="1"/>
</dbReference>
<dbReference type="InterPro" id="IPR014729">
    <property type="entry name" value="Rossmann-like_a/b/a_fold"/>
</dbReference>
<dbReference type="GO" id="GO:0004824">
    <property type="term" value="F:lysine-tRNA ligase activity"/>
    <property type="evidence" value="ECO:0007669"/>
    <property type="project" value="InterPro"/>
</dbReference>
<dbReference type="Gene3D" id="3.40.50.620">
    <property type="entry name" value="HUPs"/>
    <property type="match status" value="2"/>
</dbReference>
<evidence type="ECO:0000313" key="2">
    <source>
        <dbReference type="EMBL" id="PJC66186.1"/>
    </source>
</evidence>
<reference evidence="3" key="1">
    <citation type="submission" date="2017-09" db="EMBL/GenBank/DDBJ databases">
        <title>Depth-based differentiation of microbial function through sediment-hosted aquifers and enrichment of novel symbionts in the deep terrestrial subsurface.</title>
        <authorList>
            <person name="Probst A.J."/>
            <person name="Ladd B."/>
            <person name="Jarett J.K."/>
            <person name="Geller-Mcgrath D.E."/>
            <person name="Sieber C.M.K."/>
            <person name="Emerson J.B."/>
            <person name="Anantharaman K."/>
            <person name="Thomas B.C."/>
            <person name="Malmstrom R."/>
            <person name="Stieglmeier M."/>
            <person name="Klingl A."/>
            <person name="Woyke T."/>
            <person name="Ryan C.M."/>
            <person name="Banfield J.F."/>
        </authorList>
    </citation>
    <scope>NUCLEOTIDE SEQUENCE [LARGE SCALE GENOMIC DNA]</scope>
</reference>
<dbReference type="Proteomes" id="UP000229739">
    <property type="component" value="Unassembled WGS sequence"/>
</dbReference>
<sequence length="349" mass="39580">MFWADEFAETIIKSGKYKPYHVDDMKTPSGKIHVGALRGVVVHDLIHQALLTKGVKSVYTYVFNDMDPMDAFPHYLPEKFQQYMGWPLYKIPSPEPGFESLAACYAMEFEKIFNGLGIKPKIIWSHEEYGAGKFDATIKTVLDKVELIRKLYHDISGYDKPKNWFPYQVFCPKCGKVGTTIVTGWDGKKVSFTCQKDLVKWAEGCGYQGEIEPLKENGKLMWKVDWAAHWQVIGVTAEGAGKDHMSQGGSHDLSSAICEQVLNYFTPFKFIYEWFLAKGGTKMSSSKGVGISAAEVSQTLPPELLKFLLVKTPYRRAIIFDPSNNDSILKLFDDYDQAMTNKDIDWKLS</sequence>
<organism evidence="2 3">
    <name type="scientific">Candidatus Beckwithbacteria bacterium CG_4_9_14_0_2_um_filter_47_11</name>
    <dbReference type="NCBI Taxonomy" id="1974494"/>
    <lineage>
        <taxon>Bacteria</taxon>
        <taxon>Candidatus Beckwithiibacteriota</taxon>
    </lineage>
</organism>
<dbReference type="AlphaFoldDB" id="A0A2M8G3F9"/>
<proteinExistence type="predicted"/>
<feature type="non-terminal residue" evidence="2">
    <location>
        <position position="349"/>
    </location>
</feature>